<dbReference type="RefSeq" id="WP_089968082.1">
    <property type="nucleotide sequence ID" value="NZ_CP071376.1"/>
</dbReference>
<dbReference type="PANTHER" id="PTHR42995">
    <property type="entry name" value="ACETYL-COENZYME A CARBOXYLASE CARBOXYL TRANSFERASE SUBUNIT BETA, CHLOROPLASTIC"/>
    <property type="match status" value="1"/>
</dbReference>
<reference evidence="16 17" key="1">
    <citation type="submission" date="2016-10" db="EMBL/GenBank/DDBJ databases">
        <authorList>
            <person name="de Groot N.N."/>
        </authorList>
    </citation>
    <scope>NUCLEOTIDE SEQUENCE [LARGE SCALE GENOMIC DNA]</scope>
    <source>
        <strain evidence="16 17">DSM 12272</strain>
    </source>
</reference>
<dbReference type="GO" id="GO:0016743">
    <property type="term" value="F:carboxyl- or carbamoyltransferase activity"/>
    <property type="evidence" value="ECO:0007669"/>
    <property type="project" value="UniProtKB-UniRule"/>
</dbReference>
<dbReference type="GO" id="GO:0003989">
    <property type="term" value="F:acetyl-CoA carboxylase activity"/>
    <property type="evidence" value="ECO:0007669"/>
    <property type="project" value="InterPro"/>
</dbReference>
<keyword evidence="2 13" id="KW-0444">Lipid biosynthesis</keyword>
<keyword evidence="9 13" id="KW-0067">ATP-binding</keyword>
<comment type="subcellular location">
    <subcellularLocation>
        <location evidence="1 13">Cytoplasm</location>
    </subcellularLocation>
</comment>
<dbReference type="STRING" id="94869.SAMN04488529_103172"/>
<evidence type="ECO:0000256" key="5">
    <source>
        <dbReference type="ARBA" id="ARBA00022741"/>
    </source>
</evidence>
<feature type="binding site" evidence="13">
    <location>
        <position position="57"/>
    </location>
    <ligand>
        <name>Zn(2+)</name>
        <dbReference type="ChEBI" id="CHEBI:29105"/>
    </ligand>
</feature>
<gene>
    <name evidence="13" type="primary">accD</name>
    <name evidence="15" type="ORF">H7E68_10700</name>
    <name evidence="16" type="ORF">SAMN04488529_103172</name>
</gene>
<evidence type="ECO:0000256" key="9">
    <source>
        <dbReference type="ARBA" id="ARBA00022840"/>
    </source>
</evidence>
<evidence type="ECO:0000256" key="10">
    <source>
        <dbReference type="ARBA" id="ARBA00023098"/>
    </source>
</evidence>
<proteinExistence type="inferred from homology"/>
<dbReference type="PROSITE" id="PS50980">
    <property type="entry name" value="COA_CT_NTER"/>
    <property type="match status" value="1"/>
</dbReference>
<dbReference type="InterPro" id="IPR034733">
    <property type="entry name" value="AcCoA_carboxyl_beta"/>
</dbReference>
<dbReference type="Gene3D" id="3.90.226.10">
    <property type="entry name" value="2-enoyl-CoA Hydratase, Chain A, domain 1"/>
    <property type="match status" value="1"/>
</dbReference>
<keyword evidence="3 13" id="KW-0808">Transferase</keyword>
<keyword evidence="4 13" id="KW-0479">Metal-binding</keyword>
<dbReference type="NCBIfam" id="TIGR00515">
    <property type="entry name" value="accD"/>
    <property type="match status" value="1"/>
</dbReference>
<feature type="domain" description="CoA carboxyltransferase N-terminal" evidence="14">
    <location>
        <begin position="34"/>
        <end position="291"/>
    </location>
</feature>
<feature type="binding site" evidence="13">
    <location>
        <position position="41"/>
    </location>
    <ligand>
        <name>Zn(2+)</name>
        <dbReference type="ChEBI" id="CHEBI:29105"/>
    </ligand>
</feature>
<dbReference type="InterPro" id="IPR000438">
    <property type="entry name" value="Acetyl_CoA_COase_Trfase_b_su"/>
</dbReference>
<evidence type="ECO:0000256" key="11">
    <source>
        <dbReference type="ARBA" id="ARBA00023160"/>
    </source>
</evidence>
<evidence type="ECO:0000256" key="2">
    <source>
        <dbReference type="ARBA" id="ARBA00022516"/>
    </source>
</evidence>
<dbReference type="GeneID" id="65311424"/>
<comment type="catalytic activity">
    <reaction evidence="13">
        <text>N(6)-carboxybiotinyl-L-lysyl-[protein] + acetyl-CoA = N(6)-biotinyl-L-lysyl-[protein] + malonyl-CoA</text>
        <dbReference type="Rhea" id="RHEA:54728"/>
        <dbReference type="Rhea" id="RHEA-COMP:10505"/>
        <dbReference type="Rhea" id="RHEA-COMP:10506"/>
        <dbReference type="ChEBI" id="CHEBI:57288"/>
        <dbReference type="ChEBI" id="CHEBI:57384"/>
        <dbReference type="ChEBI" id="CHEBI:83144"/>
        <dbReference type="ChEBI" id="CHEBI:83145"/>
        <dbReference type="EC" id="2.1.3.15"/>
    </reaction>
</comment>
<dbReference type="OrthoDB" id="9772975at2"/>
<evidence type="ECO:0000256" key="4">
    <source>
        <dbReference type="ARBA" id="ARBA00022723"/>
    </source>
</evidence>
<evidence type="ECO:0000256" key="6">
    <source>
        <dbReference type="ARBA" id="ARBA00022771"/>
    </source>
</evidence>
<evidence type="ECO:0000313" key="17">
    <source>
        <dbReference type="Proteomes" id="UP000198597"/>
    </source>
</evidence>
<comment type="function">
    <text evidence="12 13">Component of the acetyl coenzyme A carboxylase (ACC) complex. Biotin carboxylase (BC) catalyzes the carboxylation of biotin on its carrier protein (BCCP) and then the CO(2) group is transferred by the transcarboxylase to acetyl-CoA to form malonyl-CoA.</text>
</comment>
<comment type="subunit">
    <text evidence="13">Acetyl-CoA carboxylase is a heterohexamer composed of biotin carboxyl carrier protein (AccB), biotin carboxylase (AccC) and two subunits each of ACCase subunit alpha (AccA) and ACCase subunit beta (AccD).</text>
</comment>
<dbReference type="InterPro" id="IPR029045">
    <property type="entry name" value="ClpP/crotonase-like_dom_sf"/>
</dbReference>
<comment type="pathway">
    <text evidence="13">Lipid metabolism; malonyl-CoA biosynthesis; malonyl-CoA from acetyl-CoA: step 1/1.</text>
</comment>
<dbReference type="InterPro" id="IPR011762">
    <property type="entry name" value="COA_CT_N"/>
</dbReference>
<keyword evidence="15" id="KW-0436">Ligase</keyword>
<evidence type="ECO:0000259" key="14">
    <source>
        <dbReference type="PROSITE" id="PS50980"/>
    </source>
</evidence>
<name>A0A1H0RHJ5_9CLOT</name>
<keyword evidence="7 13" id="KW-0276">Fatty acid metabolism</keyword>
<keyword evidence="10 13" id="KW-0443">Lipid metabolism</keyword>
<feature type="zinc finger region" description="C4-type" evidence="13">
    <location>
        <begin position="38"/>
        <end position="60"/>
    </location>
</feature>
<keyword evidence="11 13" id="KW-0275">Fatty acid biosynthesis</keyword>
<dbReference type="HAMAP" id="MF_01395">
    <property type="entry name" value="AcetylCoA_CT_beta"/>
    <property type="match status" value="1"/>
</dbReference>
<protein>
    <recommendedName>
        <fullName evidence="13">Acetyl-coenzyme A carboxylase carboxyl transferase subunit beta</fullName>
        <shortName evidence="13">ACCase subunit beta</shortName>
        <shortName evidence="13">Acetyl-CoA carboxylase carboxyltransferase subunit beta</shortName>
        <ecNumber evidence="13">2.1.3.15</ecNumber>
    </recommendedName>
</protein>
<keyword evidence="17" id="KW-1185">Reference proteome</keyword>
<evidence type="ECO:0000313" key="16">
    <source>
        <dbReference type="EMBL" id="SDP28378.1"/>
    </source>
</evidence>
<dbReference type="SUPFAM" id="SSF52096">
    <property type="entry name" value="ClpP/crotonase"/>
    <property type="match status" value="1"/>
</dbReference>
<evidence type="ECO:0000256" key="13">
    <source>
        <dbReference type="HAMAP-Rule" id="MF_01395"/>
    </source>
</evidence>
<dbReference type="EC" id="2.1.3.15" evidence="13"/>
<evidence type="ECO:0000256" key="7">
    <source>
        <dbReference type="ARBA" id="ARBA00022832"/>
    </source>
</evidence>
<keyword evidence="6 13" id="KW-0863">Zinc-finger</keyword>
<comment type="cofactor">
    <cofactor evidence="13">
        <name>Zn(2+)</name>
        <dbReference type="ChEBI" id="CHEBI:29105"/>
    </cofactor>
    <text evidence="13">Binds 1 zinc ion per subunit.</text>
</comment>
<organism evidence="16 17">
    <name type="scientific">Clostridium gasigenes</name>
    <dbReference type="NCBI Taxonomy" id="94869"/>
    <lineage>
        <taxon>Bacteria</taxon>
        <taxon>Bacillati</taxon>
        <taxon>Bacillota</taxon>
        <taxon>Clostridia</taxon>
        <taxon>Eubacteriales</taxon>
        <taxon>Clostridiaceae</taxon>
        <taxon>Clostridium</taxon>
    </lineage>
</organism>
<sequence>MLKDLFKKTQYITVSKVSFDDEIIEEGPNIPSGMWSKCHDCGNIVYTEDLDSNLDVCNKCGFHLRINANERIKQVFDKESFNILFSEVITKNHLGFKGYEEKLRKGREASGSDEAVICGVGKINGINIAAAVMDSFFMMGSMGSAVGEKITRTVEYATLNKLPLVIFTTSGGARMQEGIFSLMQMAKISGAIGRHDEEGLLYITVLTNPTTGGVTASFAMQGDIIISEPRATIGFAGRRVIENTIKETLPETFQKAEFLLEKGFIDAIVHRRELKGYIYKILNLHGVNKNE</sequence>
<dbReference type="PANTHER" id="PTHR42995:SF5">
    <property type="entry name" value="ACETYL-COENZYME A CARBOXYLASE CARBOXYL TRANSFERASE SUBUNIT BETA, CHLOROPLASTIC"/>
    <property type="match status" value="1"/>
</dbReference>
<dbReference type="GO" id="GO:0005524">
    <property type="term" value="F:ATP binding"/>
    <property type="evidence" value="ECO:0007669"/>
    <property type="project" value="UniProtKB-KW"/>
</dbReference>
<dbReference type="UniPathway" id="UPA00655">
    <property type="reaction ID" value="UER00711"/>
</dbReference>
<reference evidence="15 18" key="2">
    <citation type="submission" date="2020-08" db="EMBL/GenBank/DDBJ databases">
        <title>Clostridia isolated from Swiss meat.</title>
        <authorList>
            <person name="Wambui J."/>
            <person name="Stevens M.J.A."/>
            <person name="Stephan R."/>
        </authorList>
    </citation>
    <scope>NUCLEOTIDE SEQUENCE [LARGE SCALE GENOMIC DNA]</scope>
    <source>
        <strain evidence="15 18">CM001</strain>
    </source>
</reference>
<evidence type="ECO:0000313" key="18">
    <source>
        <dbReference type="Proteomes" id="UP000585258"/>
    </source>
</evidence>
<dbReference type="GO" id="GO:2001295">
    <property type="term" value="P:malonyl-CoA biosynthetic process"/>
    <property type="evidence" value="ECO:0007669"/>
    <property type="project" value="UniProtKB-UniRule"/>
</dbReference>
<keyword evidence="5 13" id="KW-0547">Nucleotide-binding</keyword>
<dbReference type="GO" id="GO:0006633">
    <property type="term" value="P:fatty acid biosynthetic process"/>
    <property type="evidence" value="ECO:0007669"/>
    <property type="project" value="UniProtKB-KW"/>
</dbReference>
<accession>A0A1H0RHJ5</accession>
<dbReference type="Pfam" id="PF01039">
    <property type="entry name" value="Carboxyl_trans"/>
    <property type="match status" value="1"/>
</dbReference>
<dbReference type="EMBL" id="FNJM01000003">
    <property type="protein sequence ID" value="SDP28378.1"/>
    <property type="molecule type" value="Genomic_DNA"/>
</dbReference>
<dbReference type="GO" id="GO:0008270">
    <property type="term" value="F:zinc ion binding"/>
    <property type="evidence" value="ECO:0007669"/>
    <property type="project" value="UniProtKB-UniRule"/>
</dbReference>
<dbReference type="PRINTS" id="PR01070">
    <property type="entry name" value="ACCCTRFRASEB"/>
</dbReference>
<evidence type="ECO:0000256" key="12">
    <source>
        <dbReference type="ARBA" id="ARBA00025280"/>
    </source>
</evidence>
<comment type="similarity">
    <text evidence="13">Belongs to the AccD/PCCB family.</text>
</comment>
<dbReference type="Pfam" id="PF17848">
    <property type="entry name" value="Zn_ribbon_ACC"/>
    <property type="match status" value="1"/>
</dbReference>
<dbReference type="AlphaFoldDB" id="A0A1H0RHJ5"/>
<evidence type="ECO:0000313" key="15">
    <source>
        <dbReference type="EMBL" id="MBB6715197.1"/>
    </source>
</evidence>
<dbReference type="Proteomes" id="UP000585258">
    <property type="component" value="Unassembled WGS sequence"/>
</dbReference>
<dbReference type="Proteomes" id="UP000198597">
    <property type="component" value="Unassembled WGS sequence"/>
</dbReference>
<feature type="binding site" evidence="13">
    <location>
        <position position="38"/>
    </location>
    <ligand>
        <name>Zn(2+)</name>
        <dbReference type="ChEBI" id="CHEBI:29105"/>
    </ligand>
</feature>
<dbReference type="InterPro" id="IPR041010">
    <property type="entry name" value="Znf-ACC"/>
</dbReference>
<dbReference type="GO" id="GO:0009317">
    <property type="term" value="C:acetyl-CoA carboxylase complex"/>
    <property type="evidence" value="ECO:0007669"/>
    <property type="project" value="InterPro"/>
</dbReference>
<dbReference type="EMBL" id="JACKWY010000005">
    <property type="protein sequence ID" value="MBB6715197.1"/>
    <property type="molecule type" value="Genomic_DNA"/>
</dbReference>
<evidence type="ECO:0000256" key="3">
    <source>
        <dbReference type="ARBA" id="ARBA00022679"/>
    </source>
</evidence>
<evidence type="ECO:0000256" key="8">
    <source>
        <dbReference type="ARBA" id="ARBA00022833"/>
    </source>
</evidence>
<keyword evidence="13" id="KW-0963">Cytoplasm</keyword>
<feature type="binding site" evidence="13">
    <location>
        <position position="60"/>
    </location>
    <ligand>
        <name>Zn(2+)</name>
        <dbReference type="ChEBI" id="CHEBI:29105"/>
    </ligand>
</feature>
<keyword evidence="8 13" id="KW-0862">Zinc</keyword>
<evidence type="ECO:0000256" key="1">
    <source>
        <dbReference type="ARBA" id="ARBA00004496"/>
    </source>
</evidence>